<feature type="region of interest" description="Disordered" evidence="1">
    <location>
        <begin position="93"/>
        <end position="155"/>
    </location>
</feature>
<proteinExistence type="predicted"/>
<organism evidence="2 3">
    <name type="scientific">Phascolarctos cinereus</name>
    <name type="common">Koala</name>
    <dbReference type="NCBI Taxonomy" id="38626"/>
    <lineage>
        <taxon>Eukaryota</taxon>
        <taxon>Metazoa</taxon>
        <taxon>Chordata</taxon>
        <taxon>Craniata</taxon>
        <taxon>Vertebrata</taxon>
        <taxon>Euteleostomi</taxon>
        <taxon>Mammalia</taxon>
        <taxon>Metatheria</taxon>
        <taxon>Diprotodontia</taxon>
        <taxon>Phascolarctidae</taxon>
        <taxon>Phascolarctos</taxon>
    </lineage>
</organism>
<evidence type="ECO:0000313" key="3">
    <source>
        <dbReference type="RefSeq" id="XP_020860677.1"/>
    </source>
</evidence>
<feature type="compositionally biased region" description="Polar residues" evidence="1">
    <location>
        <begin position="122"/>
        <end position="133"/>
    </location>
</feature>
<keyword evidence="2" id="KW-1185">Reference proteome</keyword>
<sequence>MERRTASAFGQTLSPAVGQDQLNLPPHRDGREGGYECCSWHSENENQLCQSVPVTGRQKAISPVPAGNGFPPPEMQPALGHSKAAALSQNGVREQHANTSGLEEKAVQVEIPRRERDPGFSPENQAGALSQLHTEVGLGGPDLGGSLKKRESRGKKLERDILAEQQSVSNWRRLFVVWEIQEAENLFYQYCCPPHFIQELAAPHPPPSLSAPVPGLAAARKCLSVQMALPKQAGTRMTPAWRSHIPRQAASAEKLKEIQCFVGKPQRELGERGRAPQWVHPHSQAHFLDKLSRGGG</sequence>
<dbReference type="GeneID" id="110220832"/>
<evidence type="ECO:0000256" key="1">
    <source>
        <dbReference type="SAM" id="MobiDB-lite"/>
    </source>
</evidence>
<feature type="region of interest" description="Disordered" evidence="1">
    <location>
        <begin position="1"/>
        <end position="24"/>
    </location>
</feature>
<dbReference type="AlphaFoldDB" id="A0A6P5LQI0"/>
<dbReference type="Proteomes" id="UP000515140">
    <property type="component" value="Unplaced"/>
</dbReference>
<gene>
    <name evidence="3" type="primary">LOC110220832</name>
</gene>
<name>A0A6P5LQI0_PHACI</name>
<reference evidence="3" key="1">
    <citation type="submission" date="2025-08" db="UniProtKB">
        <authorList>
            <consortium name="RefSeq"/>
        </authorList>
    </citation>
    <scope>IDENTIFICATION</scope>
    <source>
        <tissue evidence="3">Spleen</tissue>
    </source>
</reference>
<feature type="compositionally biased region" description="Basic and acidic residues" evidence="1">
    <location>
        <begin position="102"/>
        <end position="118"/>
    </location>
</feature>
<accession>A0A6P5LQI0</accession>
<dbReference type="KEGG" id="pcw:110220832"/>
<dbReference type="InParanoid" id="A0A6P5LQI0"/>
<protein>
    <submittedName>
        <fullName evidence="3">Uncharacterized protein LOC110220832</fullName>
    </submittedName>
</protein>
<evidence type="ECO:0000313" key="2">
    <source>
        <dbReference type="Proteomes" id="UP000515140"/>
    </source>
</evidence>
<dbReference type="RefSeq" id="XP_020860677.1">
    <property type="nucleotide sequence ID" value="XM_021005018.1"/>
</dbReference>